<name>A0A8H4M4H2_9EURO</name>
<dbReference type="Pfam" id="PF14226">
    <property type="entry name" value="DIOX_N"/>
    <property type="match status" value="1"/>
</dbReference>
<dbReference type="PANTHER" id="PTHR43341">
    <property type="entry name" value="AMINO ACID PERMEASE"/>
    <property type="match status" value="1"/>
</dbReference>
<proteinExistence type="predicted"/>
<evidence type="ECO:0000256" key="3">
    <source>
        <dbReference type="ARBA" id="ARBA00022989"/>
    </source>
</evidence>
<dbReference type="Pfam" id="PF00324">
    <property type="entry name" value="AA_permease"/>
    <property type="match status" value="1"/>
</dbReference>
<feature type="transmembrane region" description="Helical" evidence="6">
    <location>
        <begin position="136"/>
        <end position="157"/>
    </location>
</feature>
<evidence type="ECO:0000313" key="8">
    <source>
        <dbReference type="EMBL" id="KAF4229382.1"/>
    </source>
</evidence>
<feature type="transmembrane region" description="Helical" evidence="6">
    <location>
        <begin position="319"/>
        <end position="337"/>
    </location>
</feature>
<feature type="transmembrane region" description="Helical" evidence="6">
    <location>
        <begin position="422"/>
        <end position="440"/>
    </location>
</feature>
<feature type="transmembrane region" description="Helical" evidence="6">
    <location>
        <begin position="539"/>
        <end position="559"/>
    </location>
</feature>
<dbReference type="FunFam" id="1.20.1740.10:FF:000086">
    <property type="entry name" value="Amino acid transporter, putative"/>
    <property type="match status" value="1"/>
</dbReference>
<feature type="region of interest" description="Disordered" evidence="5">
    <location>
        <begin position="693"/>
        <end position="712"/>
    </location>
</feature>
<feature type="transmembrane region" description="Helical" evidence="6">
    <location>
        <begin position="452"/>
        <end position="474"/>
    </location>
</feature>
<dbReference type="SUPFAM" id="SSF51197">
    <property type="entry name" value="Clavaminate synthase-like"/>
    <property type="match status" value="1"/>
</dbReference>
<dbReference type="AlphaFoldDB" id="A0A8H4M4H2"/>
<dbReference type="InterPro" id="IPR026992">
    <property type="entry name" value="DIOX_N"/>
</dbReference>
<dbReference type="GO" id="GO:0044283">
    <property type="term" value="P:small molecule biosynthetic process"/>
    <property type="evidence" value="ECO:0007669"/>
    <property type="project" value="UniProtKB-ARBA"/>
</dbReference>
<dbReference type="InterPro" id="IPR005123">
    <property type="entry name" value="Oxoglu/Fe-dep_dioxygenase_dom"/>
</dbReference>
<feature type="transmembrane region" description="Helical" evidence="6">
    <location>
        <begin position="205"/>
        <end position="228"/>
    </location>
</feature>
<feature type="transmembrane region" description="Helical" evidence="6">
    <location>
        <begin position="357"/>
        <end position="380"/>
    </location>
</feature>
<keyword evidence="2 6" id="KW-0812">Transmembrane</keyword>
<protein>
    <recommendedName>
        <fullName evidence="7">Fe2OG dioxygenase domain-containing protein</fullName>
    </recommendedName>
</protein>
<feature type="region of interest" description="Disordered" evidence="5">
    <location>
        <begin position="1"/>
        <end position="43"/>
    </location>
</feature>
<evidence type="ECO:0000259" key="7">
    <source>
        <dbReference type="PROSITE" id="PS51471"/>
    </source>
</evidence>
<accession>A0A8H4M4H2</accession>
<dbReference type="Proteomes" id="UP000653565">
    <property type="component" value="Unassembled WGS sequence"/>
</dbReference>
<organism evidence="8 9">
    <name type="scientific">Aspergillus fumigatiaffinis</name>
    <dbReference type="NCBI Taxonomy" id="340414"/>
    <lineage>
        <taxon>Eukaryota</taxon>
        <taxon>Fungi</taxon>
        <taxon>Dikarya</taxon>
        <taxon>Ascomycota</taxon>
        <taxon>Pezizomycotina</taxon>
        <taxon>Eurotiomycetes</taxon>
        <taxon>Eurotiomycetidae</taxon>
        <taxon>Eurotiales</taxon>
        <taxon>Aspergillaceae</taxon>
        <taxon>Aspergillus</taxon>
        <taxon>Aspergillus subgen. Fumigati</taxon>
    </lineage>
</organism>
<evidence type="ECO:0000256" key="6">
    <source>
        <dbReference type="SAM" id="Phobius"/>
    </source>
</evidence>
<dbReference type="EMBL" id="JAAAPX010000134">
    <property type="protein sequence ID" value="KAF4229382.1"/>
    <property type="molecule type" value="Genomic_DNA"/>
</dbReference>
<reference evidence="8" key="2">
    <citation type="submission" date="2020-04" db="EMBL/GenBank/DDBJ databases">
        <authorList>
            <person name="Santos R.A.C."/>
            <person name="Steenwyk J.L."/>
            <person name="Rivero-Menendez O."/>
            <person name="Mead M.E."/>
            <person name="Silva L.P."/>
            <person name="Bastos R.W."/>
            <person name="Alastruey-Izquierdo A."/>
            <person name="Goldman G.H."/>
            <person name="Rokas A."/>
        </authorList>
    </citation>
    <scope>NUCLEOTIDE SEQUENCE</scope>
    <source>
        <strain evidence="8">CNM-CM6805</strain>
    </source>
</reference>
<dbReference type="InterPro" id="IPR004841">
    <property type="entry name" value="AA-permease/SLC12A_dom"/>
</dbReference>
<evidence type="ECO:0000256" key="5">
    <source>
        <dbReference type="SAM" id="MobiDB-lite"/>
    </source>
</evidence>
<feature type="transmembrane region" description="Helical" evidence="6">
    <location>
        <begin position="88"/>
        <end position="116"/>
    </location>
</feature>
<keyword evidence="4 6" id="KW-0472">Membrane</keyword>
<comment type="subcellular location">
    <subcellularLocation>
        <location evidence="1">Membrane</location>
        <topology evidence="1">Multi-pass membrane protein</topology>
    </subcellularLocation>
</comment>
<feature type="transmembrane region" description="Helical" evidence="6">
    <location>
        <begin position="510"/>
        <end position="533"/>
    </location>
</feature>
<feature type="domain" description="Fe2OG dioxygenase" evidence="7">
    <location>
        <begin position="767"/>
        <end position="871"/>
    </location>
</feature>
<dbReference type="InterPro" id="IPR027443">
    <property type="entry name" value="IPNS-like_sf"/>
</dbReference>
<keyword evidence="9" id="KW-1185">Reference proteome</keyword>
<reference evidence="8" key="1">
    <citation type="journal article" date="2020" name="bioRxiv">
        <title>Genomic and phenotypic heterogeneity of clinical isolates of the human pathogens Aspergillus fumigatus, Aspergillus lentulus and Aspergillus fumigatiaffinis.</title>
        <authorList>
            <person name="dos Santos R.A.C."/>
            <person name="Steenwyk J.L."/>
            <person name="Rivero-Menendez O."/>
            <person name="Mead M.E."/>
            <person name="Silva L.P."/>
            <person name="Bastos R.W."/>
            <person name="Alastruey-Izquierdo A."/>
            <person name="Goldman G.H."/>
            <person name="Rokas A."/>
        </authorList>
    </citation>
    <scope>NUCLEOTIDE SEQUENCE</scope>
    <source>
        <strain evidence="8">CNM-CM6805</strain>
    </source>
</reference>
<feature type="compositionally biased region" description="Basic and acidic residues" evidence="5">
    <location>
        <begin position="1"/>
        <end position="16"/>
    </location>
</feature>
<gene>
    <name evidence="8" type="ORF">CNMCM6805_001501</name>
</gene>
<dbReference type="Pfam" id="PF03171">
    <property type="entry name" value="2OG-FeII_Oxy"/>
    <property type="match status" value="1"/>
</dbReference>
<dbReference type="PANTHER" id="PTHR43341:SF35">
    <property type="entry name" value="ACID TRANSPORTER, PUTATIVE-RELATED"/>
    <property type="match status" value="1"/>
</dbReference>
<evidence type="ECO:0000256" key="2">
    <source>
        <dbReference type="ARBA" id="ARBA00022692"/>
    </source>
</evidence>
<dbReference type="Gene3D" id="2.60.120.330">
    <property type="entry name" value="B-lactam Antibiotic, Isopenicillin N Synthase, Chain"/>
    <property type="match status" value="1"/>
</dbReference>
<comment type="caution">
    <text evidence="8">The sequence shown here is derived from an EMBL/GenBank/DDBJ whole genome shotgun (WGS) entry which is preliminary data.</text>
</comment>
<dbReference type="Gene3D" id="1.20.1740.10">
    <property type="entry name" value="Amino acid/polyamine transporter I"/>
    <property type="match status" value="1"/>
</dbReference>
<dbReference type="GO" id="GO:0016020">
    <property type="term" value="C:membrane"/>
    <property type="evidence" value="ECO:0007669"/>
    <property type="project" value="UniProtKB-SubCell"/>
</dbReference>
<dbReference type="GO" id="GO:0015171">
    <property type="term" value="F:amino acid transmembrane transporter activity"/>
    <property type="evidence" value="ECO:0007669"/>
    <property type="project" value="TreeGrafter"/>
</dbReference>
<keyword evidence="3 6" id="KW-1133">Transmembrane helix</keyword>
<evidence type="ECO:0000256" key="4">
    <source>
        <dbReference type="ARBA" id="ARBA00023136"/>
    </source>
</evidence>
<feature type="transmembrane region" description="Helical" evidence="6">
    <location>
        <begin position="178"/>
        <end position="199"/>
    </location>
</feature>
<sequence>MAADWQHTEHDMKDEGSTIQSPGFDLDYTDTAGDGPQEEDVRDQKGHNLWRVLNERQINMIAFTGTIGNGLFLTSGKCLAAAGPGGAVVAYVIMGTVISSVISSLGEMTALMPVNAPMMEFPRRFLDRGVGLAVGWIYWFSYVVMAADQIVTVAASIRFQYDDGRTFINWATGMDTSPALWISVFLVVVIIVNMIPVKYFGELEYIVGCIKITFISMLTVMMLILNVMKPRSNAYYSQPLGTKYWNSPYSFFNSNYHVKDEYGNLYQTISGGTGRLVGVWTACVRAFFSYTGMDMVTVTAAESKALADSEAMKMASRKISLRIITLYTLTILTASFLVPTDHPFINGEGQSSGAHSIFIIAVVEAGLPALGQFFNAMFLFSAATCASDNLYVASRVLHTLALRDQTGPEFITRRLRQCRAGVPMRAVLVSAAVMLVAYLGPTGAPGARLTELSSNCTVSFLIVYATICATYLCFYQTLDEAQKYGNNPQTQAGIYDRNHPRYPYKSHAQWLKAGFGMVACIILLIFNGVNAFLTDPFDIRTFIASYISIPVFVLLIVSYKIRRHGFNFSQWGPERSKDLRNCVQVSSNKRKGRLEFPHPGLTVENGKRFLEWIWPPPILDFSVFYGNDSQAKAQLVQRVRECCLNNGFFQITGHKVSPELQRGTFDCTKRFFGLPLAEKKKIERSPNAFNRGYEPFQSHMSQPGSAPDRKEGLFLGPDLPDDHPYYRFKRISMEYYDAMFQLAKDIFAVLALTMDYEETFFNPLTEGAVATLRYLHYPPQPVGEAEKGLGTGAHRDYSCITLLLQDGTGGLQVLDEPTGQWLDVEPVHGAYIVNLANEFSRMTNENYKSDLHRVINKSGLERYSIPFFFTGNPDYVCECLSRFRGSTWICKLHSWKIQ</sequence>
<dbReference type="PROSITE" id="PS51471">
    <property type="entry name" value="FE2OG_OXY"/>
    <property type="match status" value="1"/>
</dbReference>
<dbReference type="InterPro" id="IPR044861">
    <property type="entry name" value="IPNS-like_FE2OG_OXY"/>
</dbReference>
<dbReference type="OrthoDB" id="3900342at2759"/>
<dbReference type="InterPro" id="IPR050524">
    <property type="entry name" value="APC_YAT"/>
</dbReference>
<evidence type="ECO:0000313" key="9">
    <source>
        <dbReference type="Proteomes" id="UP000653565"/>
    </source>
</evidence>
<evidence type="ECO:0000256" key="1">
    <source>
        <dbReference type="ARBA" id="ARBA00004141"/>
    </source>
</evidence>